<dbReference type="InterPro" id="IPR006027">
    <property type="entry name" value="NusB_RsmB_TIM44"/>
</dbReference>
<dbReference type="GO" id="GO:0005829">
    <property type="term" value="C:cytosol"/>
    <property type="evidence" value="ECO:0007669"/>
    <property type="project" value="TreeGrafter"/>
</dbReference>
<dbReference type="GO" id="GO:0003723">
    <property type="term" value="F:RNA binding"/>
    <property type="evidence" value="ECO:0007669"/>
    <property type="project" value="UniProtKB-UniRule"/>
</dbReference>
<dbReference type="GO" id="GO:0006353">
    <property type="term" value="P:DNA-templated transcription termination"/>
    <property type="evidence" value="ECO:0007669"/>
    <property type="project" value="UniProtKB-UniRule"/>
</dbReference>
<keyword evidence="2 6" id="KW-0889">Transcription antitermination</keyword>
<dbReference type="Pfam" id="PF01029">
    <property type="entry name" value="NusB"/>
    <property type="match status" value="1"/>
</dbReference>
<dbReference type="HAMAP" id="MF_00073">
    <property type="entry name" value="NusB"/>
    <property type="match status" value="1"/>
</dbReference>
<keyword evidence="4 6" id="KW-0805">Transcription regulation</keyword>
<sequence length="143" mass="15914">MVRAVGLRRRARELAMRVLYEADIGRQSLATVVGRVAHEVPDREQSFFRALSEGTWGERARIDVLLAGLTPEWSVDRLASTDRAILRMAIYELQHLGTPPRVVVNEAVELAKAYGTEASSKFVNGVLGAVLRLRRERSEVSDG</sequence>
<dbReference type="EMBL" id="VBAL01000138">
    <property type="protein sequence ID" value="TMI99308.1"/>
    <property type="molecule type" value="Genomic_DNA"/>
</dbReference>
<evidence type="ECO:0000256" key="5">
    <source>
        <dbReference type="ARBA" id="ARBA00023163"/>
    </source>
</evidence>
<dbReference type="PANTHER" id="PTHR11078:SF3">
    <property type="entry name" value="ANTITERMINATION NUSB DOMAIN-CONTAINING PROTEIN"/>
    <property type="match status" value="1"/>
</dbReference>
<proteinExistence type="inferred from homology"/>
<evidence type="ECO:0000256" key="4">
    <source>
        <dbReference type="ARBA" id="ARBA00023015"/>
    </source>
</evidence>
<dbReference type="SUPFAM" id="SSF48013">
    <property type="entry name" value="NusB-like"/>
    <property type="match status" value="1"/>
</dbReference>
<evidence type="ECO:0000313" key="8">
    <source>
        <dbReference type="EMBL" id="TMI99308.1"/>
    </source>
</evidence>
<evidence type="ECO:0000313" key="9">
    <source>
        <dbReference type="Proteomes" id="UP000319353"/>
    </source>
</evidence>
<evidence type="ECO:0000256" key="2">
    <source>
        <dbReference type="ARBA" id="ARBA00022814"/>
    </source>
</evidence>
<evidence type="ECO:0000256" key="6">
    <source>
        <dbReference type="HAMAP-Rule" id="MF_00073"/>
    </source>
</evidence>
<dbReference type="Proteomes" id="UP000319353">
    <property type="component" value="Unassembled WGS sequence"/>
</dbReference>
<reference evidence="8 9" key="1">
    <citation type="journal article" date="2019" name="Nat. Microbiol.">
        <title>Mediterranean grassland soil C-N compound turnover is dependent on rainfall and depth, and is mediated by genomically divergent microorganisms.</title>
        <authorList>
            <person name="Diamond S."/>
            <person name="Andeer P.F."/>
            <person name="Li Z."/>
            <person name="Crits-Christoph A."/>
            <person name="Burstein D."/>
            <person name="Anantharaman K."/>
            <person name="Lane K.R."/>
            <person name="Thomas B.C."/>
            <person name="Pan C."/>
            <person name="Northen T.R."/>
            <person name="Banfield J.F."/>
        </authorList>
    </citation>
    <scope>NUCLEOTIDE SEQUENCE [LARGE SCALE GENOMIC DNA]</scope>
    <source>
        <strain evidence="8">NP_4</strain>
    </source>
</reference>
<accession>A0A537KU87</accession>
<evidence type="ECO:0000259" key="7">
    <source>
        <dbReference type="Pfam" id="PF01029"/>
    </source>
</evidence>
<feature type="domain" description="NusB/RsmB/TIM44" evidence="7">
    <location>
        <begin position="9"/>
        <end position="132"/>
    </location>
</feature>
<gene>
    <name evidence="6 8" type="primary">nusB</name>
    <name evidence="8" type="ORF">E6H01_11275</name>
</gene>
<comment type="function">
    <text evidence="6">Involved in transcription antitermination. Required for transcription of ribosomal RNA (rRNA) genes. Binds specifically to the boxA antiterminator sequence of the ribosomal RNA (rrn) operons.</text>
</comment>
<dbReference type="AlphaFoldDB" id="A0A537KU87"/>
<evidence type="ECO:0000256" key="3">
    <source>
        <dbReference type="ARBA" id="ARBA00022884"/>
    </source>
</evidence>
<comment type="caution">
    <text evidence="8">The sequence shown here is derived from an EMBL/GenBank/DDBJ whole genome shotgun (WGS) entry which is preliminary data.</text>
</comment>
<keyword evidence="5 6" id="KW-0804">Transcription</keyword>
<dbReference type="PANTHER" id="PTHR11078">
    <property type="entry name" value="N UTILIZATION SUBSTANCE PROTEIN B-RELATED"/>
    <property type="match status" value="1"/>
</dbReference>
<protein>
    <recommendedName>
        <fullName evidence="6">Transcription antitermination protein NusB</fullName>
    </recommendedName>
    <alternativeName>
        <fullName evidence="6">Antitermination factor NusB</fullName>
    </alternativeName>
</protein>
<keyword evidence="3 6" id="KW-0694">RNA-binding</keyword>
<evidence type="ECO:0000256" key="1">
    <source>
        <dbReference type="ARBA" id="ARBA00005952"/>
    </source>
</evidence>
<name>A0A537KU87_9BACT</name>
<comment type="similarity">
    <text evidence="1 6">Belongs to the NusB family.</text>
</comment>
<dbReference type="InterPro" id="IPR035926">
    <property type="entry name" value="NusB-like_sf"/>
</dbReference>
<dbReference type="InterPro" id="IPR011605">
    <property type="entry name" value="NusB_fam"/>
</dbReference>
<dbReference type="GO" id="GO:0031564">
    <property type="term" value="P:transcription antitermination"/>
    <property type="evidence" value="ECO:0007669"/>
    <property type="project" value="UniProtKB-KW"/>
</dbReference>
<dbReference type="Gene3D" id="1.10.940.10">
    <property type="entry name" value="NusB-like"/>
    <property type="match status" value="1"/>
</dbReference>
<dbReference type="NCBIfam" id="TIGR01951">
    <property type="entry name" value="nusB"/>
    <property type="match status" value="1"/>
</dbReference>
<organism evidence="8 9">
    <name type="scientific">Candidatus Segetimicrobium genomatis</name>
    <dbReference type="NCBI Taxonomy" id="2569760"/>
    <lineage>
        <taxon>Bacteria</taxon>
        <taxon>Bacillati</taxon>
        <taxon>Candidatus Sysuimicrobiota</taxon>
        <taxon>Candidatus Sysuimicrobiia</taxon>
        <taxon>Candidatus Sysuimicrobiales</taxon>
        <taxon>Candidatus Segetimicrobiaceae</taxon>
        <taxon>Candidatus Segetimicrobium</taxon>
    </lineage>
</organism>